<organism evidence="2 3">
    <name type="scientific">Bodo saltans</name>
    <name type="common">Flagellated protozoan</name>
    <dbReference type="NCBI Taxonomy" id="75058"/>
    <lineage>
        <taxon>Eukaryota</taxon>
        <taxon>Discoba</taxon>
        <taxon>Euglenozoa</taxon>
        <taxon>Kinetoplastea</taxon>
        <taxon>Metakinetoplastina</taxon>
        <taxon>Eubodonida</taxon>
        <taxon>Bodonidae</taxon>
        <taxon>Bodo</taxon>
    </lineage>
</organism>
<evidence type="ECO:0000313" key="2">
    <source>
        <dbReference type="EMBL" id="CUI14311.1"/>
    </source>
</evidence>
<dbReference type="Proteomes" id="UP000051952">
    <property type="component" value="Unassembled WGS sequence"/>
</dbReference>
<feature type="region of interest" description="Disordered" evidence="1">
    <location>
        <begin position="162"/>
        <end position="201"/>
    </location>
</feature>
<evidence type="ECO:0000313" key="3">
    <source>
        <dbReference type="Proteomes" id="UP000051952"/>
    </source>
</evidence>
<evidence type="ECO:0000256" key="1">
    <source>
        <dbReference type="SAM" id="MobiDB-lite"/>
    </source>
</evidence>
<name>A0A0S4KL47_BODSA</name>
<gene>
    <name evidence="2" type="ORF">BSAL_84970</name>
</gene>
<keyword evidence="3" id="KW-1185">Reference proteome</keyword>
<accession>A0A0S4KL47</accession>
<feature type="compositionally biased region" description="Low complexity" evidence="1">
    <location>
        <begin position="249"/>
        <end position="259"/>
    </location>
</feature>
<dbReference type="AlphaFoldDB" id="A0A0S4KL47"/>
<proteinExistence type="predicted"/>
<reference evidence="3" key="1">
    <citation type="submission" date="2015-09" db="EMBL/GenBank/DDBJ databases">
        <authorList>
            <consortium name="Pathogen Informatics"/>
        </authorList>
    </citation>
    <scope>NUCLEOTIDE SEQUENCE [LARGE SCALE GENOMIC DNA]</scope>
    <source>
        <strain evidence="3">Lake Konstanz</strain>
    </source>
</reference>
<dbReference type="VEuPathDB" id="TriTrypDB:BSAL_84970"/>
<dbReference type="EMBL" id="CYKH01000991">
    <property type="protein sequence ID" value="CUI14311.1"/>
    <property type="molecule type" value="Genomic_DNA"/>
</dbReference>
<feature type="region of interest" description="Disordered" evidence="1">
    <location>
        <begin position="220"/>
        <end position="259"/>
    </location>
</feature>
<protein>
    <submittedName>
        <fullName evidence="2">Uncharacterized protein</fullName>
    </submittedName>
</protein>
<sequence>MGSRASVPVPHETQLSANLNKQQAHITVDSISILTQQTALPHKRELPPPPLLFTRQSIGTNHHHAELQHSLKSRSSLLRHHHYTATESEQRRGVVVNVGGGSRSGVHFCNNGCRVSQTSPLLHDFVTATGGGGGGVCESNTNPLLPLVVLVPYESPRDEHIGGSVRCSGGGGLLEGRSPQDRGSCWAVKPSDDDEGADSSYSQYHFDSTSVAIDIAITPRGQQTAAAPSQRWGRDASAAARRRRRQRRQPSASASGASVSSAATAWTLGGLLPITLAVGNHSSIQDDGFLDIAQMRSSMLV</sequence>